<dbReference type="PANTHER" id="PTHR11228">
    <property type="entry name" value="RADICAL SAM DOMAIN PROTEIN"/>
    <property type="match status" value="1"/>
</dbReference>
<evidence type="ECO:0000256" key="1">
    <source>
        <dbReference type="ARBA" id="ARBA00001966"/>
    </source>
</evidence>
<dbReference type="EMBL" id="JACNFK010000014">
    <property type="protein sequence ID" value="MBC8518982.1"/>
    <property type="molecule type" value="Genomic_DNA"/>
</dbReference>
<dbReference type="InterPro" id="IPR050377">
    <property type="entry name" value="Radical_SAM_PqqE_MftC-like"/>
</dbReference>
<dbReference type="GO" id="GO:0016491">
    <property type="term" value="F:oxidoreductase activity"/>
    <property type="evidence" value="ECO:0007669"/>
    <property type="project" value="InterPro"/>
</dbReference>
<dbReference type="GO" id="GO:0015995">
    <property type="term" value="P:chlorophyll biosynthetic process"/>
    <property type="evidence" value="ECO:0007669"/>
    <property type="project" value="InterPro"/>
</dbReference>
<comment type="cofactor">
    <cofactor evidence="1">
        <name>[4Fe-4S] cluster</name>
        <dbReference type="ChEBI" id="CHEBI:49883"/>
    </cofactor>
</comment>
<evidence type="ECO:0000256" key="2">
    <source>
        <dbReference type="ARBA" id="ARBA00022691"/>
    </source>
</evidence>
<dbReference type="GO" id="GO:0015979">
    <property type="term" value="P:photosynthesis"/>
    <property type="evidence" value="ECO:0007669"/>
    <property type="project" value="InterPro"/>
</dbReference>
<dbReference type="InterPro" id="IPR006638">
    <property type="entry name" value="Elp3/MiaA/NifB-like_rSAM"/>
</dbReference>
<dbReference type="SUPFAM" id="SSF102114">
    <property type="entry name" value="Radical SAM enzymes"/>
    <property type="match status" value="1"/>
</dbReference>
<dbReference type="InterPro" id="IPR013580">
    <property type="entry name" value="LI-POR_suB-like_C"/>
</dbReference>
<name>A0A8J6P6W2_9GAMM</name>
<dbReference type="InterPro" id="IPR007197">
    <property type="entry name" value="rSAM"/>
</dbReference>
<evidence type="ECO:0000259" key="6">
    <source>
        <dbReference type="PROSITE" id="PS51918"/>
    </source>
</evidence>
<dbReference type="SMART" id="SM00729">
    <property type="entry name" value="Elp3"/>
    <property type="match status" value="1"/>
</dbReference>
<evidence type="ECO:0000256" key="4">
    <source>
        <dbReference type="ARBA" id="ARBA00023004"/>
    </source>
</evidence>
<dbReference type="SFLD" id="SFLDG01386">
    <property type="entry name" value="main_SPASM_domain-containing"/>
    <property type="match status" value="1"/>
</dbReference>
<dbReference type="Pfam" id="PF08369">
    <property type="entry name" value="PCP_red"/>
    <property type="match status" value="2"/>
</dbReference>
<dbReference type="GO" id="GO:0051536">
    <property type="term" value="F:iron-sulfur cluster binding"/>
    <property type="evidence" value="ECO:0007669"/>
    <property type="project" value="UniProtKB-KW"/>
</dbReference>
<evidence type="ECO:0000313" key="7">
    <source>
        <dbReference type="EMBL" id="MBC8518982.1"/>
    </source>
</evidence>
<sequence length="680" mass="75717">MNDLFLLAINLTRRCNLNCSHCYLDAETLQQGGDGELSTEEVIQLLDQIAARSTDTMVVLTGGEPLLRKDLEALVAHGSQLGLSIVIGTNGVLLNEKRVKSLKAAGAMGAGISVDSLDPGFHDQFRGCPGSWEKTLAGMDACRKHELPFQVHFSITEGNAEELEGMVDFTKSVGAHLLNIFFLVCTGRGEKMSDITPQRYEAALNQIIAAQQKHPDLMIRARCAPHYKRIAYQNDPNSPVTRAEGYEGGGCIAGTHYCRITPEGGVTACPYIPDEEGNIRQQSFLSIWDESETFEQLRNPALKGKCGECEYQILCGGCRARPKALGADLMDTDPWCSYQPQNGKIIQPLNSTEQEDVAWSAEAEKRLGRVPGFLRKMVKKRAEQHVLEQGLSEVTSEVLTELSSKRFGANMPKRPGHKDDNNNGEIHLVWTAEAQQRLDETPSFLREGVRAVAEDVAQTEGRLEVNTKLLDRLEAEDEPGRRLNWEDEADNLLDDFLSNREPQVVMFVKPTLETAAEMAAKQRNSITVTAGDIQIIIDTQIAGVEWDLVALKRVEGAPEFVRAGIKKAAEFNARREGLSIITPDDLTRFRNRAMMKAVRRLRGFGMDELNFDAWEIAKKRVPRLKDNPQAEKRFGEIRTHVESHQGENGEGLGILDREMLDKMKAELKRPRTSKKEGAKQ</sequence>
<feature type="domain" description="Radical SAM core" evidence="6">
    <location>
        <begin position="1"/>
        <end position="220"/>
    </location>
</feature>
<dbReference type="Pfam" id="PF04055">
    <property type="entry name" value="Radical_SAM"/>
    <property type="match status" value="1"/>
</dbReference>
<dbReference type="InterPro" id="IPR023885">
    <property type="entry name" value="4Fe4S-binding_SPASM_dom"/>
</dbReference>
<dbReference type="InterPro" id="IPR042298">
    <property type="entry name" value="P-CP_red_C"/>
</dbReference>
<dbReference type="NCBIfam" id="TIGR04085">
    <property type="entry name" value="rSAM_more_4Fe4S"/>
    <property type="match status" value="1"/>
</dbReference>
<gene>
    <name evidence="7" type="ORF">H8D24_01050</name>
</gene>
<evidence type="ECO:0000256" key="3">
    <source>
        <dbReference type="ARBA" id="ARBA00022723"/>
    </source>
</evidence>
<dbReference type="AlphaFoldDB" id="A0A8J6P6W2"/>
<dbReference type="CDD" id="cd21123">
    <property type="entry name" value="SPASM_MftC-like"/>
    <property type="match status" value="1"/>
</dbReference>
<comment type="caution">
    <text evidence="7">The sequence shown here is derived from an EMBL/GenBank/DDBJ whole genome shotgun (WGS) entry which is preliminary data.</text>
</comment>
<proteinExistence type="predicted"/>
<dbReference type="InterPro" id="IPR013785">
    <property type="entry name" value="Aldolase_TIM"/>
</dbReference>
<dbReference type="PANTHER" id="PTHR11228:SF7">
    <property type="entry name" value="PQQA PEPTIDE CYCLASE"/>
    <property type="match status" value="1"/>
</dbReference>
<accession>A0A8J6P6W2</accession>
<keyword evidence="5" id="KW-0411">Iron-sulfur</keyword>
<keyword evidence="2" id="KW-0949">S-adenosyl-L-methionine</keyword>
<keyword evidence="3" id="KW-0479">Metal-binding</keyword>
<dbReference type="Gene3D" id="1.10.8.550">
    <property type="entry name" value="Proto-chlorophyllide reductase 57 kD subunit B"/>
    <property type="match status" value="3"/>
</dbReference>
<dbReference type="SFLD" id="SFLDG01067">
    <property type="entry name" value="SPASM/twitch_domain_containing"/>
    <property type="match status" value="1"/>
</dbReference>
<dbReference type="Proteomes" id="UP000654401">
    <property type="component" value="Unassembled WGS sequence"/>
</dbReference>
<evidence type="ECO:0000313" key="8">
    <source>
        <dbReference type="Proteomes" id="UP000654401"/>
    </source>
</evidence>
<organism evidence="7 8">
    <name type="scientific">Candidatus Thiopontia autotrophica</name>
    <dbReference type="NCBI Taxonomy" id="2841688"/>
    <lineage>
        <taxon>Bacteria</taxon>
        <taxon>Pseudomonadati</taxon>
        <taxon>Pseudomonadota</taxon>
        <taxon>Gammaproteobacteria</taxon>
        <taxon>Candidatus Thiopontia</taxon>
    </lineage>
</organism>
<reference evidence="7 8" key="1">
    <citation type="submission" date="2020-08" db="EMBL/GenBank/DDBJ databases">
        <title>Bridging the membrane lipid divide: bacteria of the FCB group superphylum have the potential to synthesize archaeal ether lipids.</title>
        <authorList>
            <person name="Villanueva L."/>
            <person name="Von Meijenfeldt F.A.B."/>
            <person name="Westbye A.B."/>
            <person name="Yadav S."/>
            <person name="Hopmans E.C."/>
            <person name="Dutilh B.E."/>
            <person name="Sinninghe Damste J.S."/>
        </authorList>
    </citation>
    <scope>NUCLEOTIDE SEQUENCE [LARGE SCALE GENOMIC DNA]</scope>
    <source>
        <strain evidence="7">NIOZ-UU100</strain>
    </source>
</reference>
<dbReference type="InterPro" id="IPR058240">
    <property type="entry name" value="rSAM_sf"/>
</dbReference>
<dbReference type="GO" id="GO:0046872">
    <property type="term" value="F:metal ion binding"/>
    <property type="evidence" value="ECO:0007669"/>
    <property type="project" value="UniProtKB-KW"/>
</dbReference>
<dbReference type="CDD" id="cd01335">
    <property type="entry name" value="Radical_SAM"/>
    <property type="match status" value="1"/>
</dbReference>
<dbReference type="Gene3D" id="3.20.20.70">
    <property type="entry name" value="Aldolase class I"/>
    <property type="match status" value="1"/>
</dbReference>
<dbReference type="PROSITE" id="PS51918">
    <property type="entry name" value="RADICAL_SAM"/>
    <property type="match status" value="1"/>
</dbReference>
<keyword evidence="4" id="KW-0408">Iron</keyword>
<evidence type="ECO:0000256" key="5">
    <source>
        <dbReference type="ARBA" id="ARBA00023014"/>
    </source>
</evidence>
<dbReference type="Pfam" id="PF13186">
    <property type="entry name" value="SPASM"/>
    <property type="match status" value="1"/>
</dbReference>
<dbReference type="SFLD" id="SFLDS00029">
    <property type="entry name" value="Radical_SAM"/>
    <property type="match status" value="1"/>
</dbReference>
<protein>
    <submittedName>
        <fullName evidence="7">Radical SAM protein</fullName>
    </submittedName>
</protein>